<gene>
    <name evidence="2" type="ORF">EVAR_54650_1</name>
</gene>
<proteinExistence type="predicted"/>
<organism evidence="2 3">
    <name type="scientific">Eumeta variegata</name>
    <name type="common">Bagworm moth</name>
    <name type="synonym">Eumeta japonica</name>
    <dbReference type="NCBI Taxonomy" id="151549"/>
    <lineage>
        <taxon>Eukaryota</taxon>
        <taxon>Metazoa</taxon>
        <taxon>Ecdysozoa</taxon>
        <taxon>Arthropoda</taxon>
        <taxon>Hexapoda</taxon>
        <taxon>Insecta</taxon>
        <taxon>Pterygota</taxon>
        <taxon>Neoptera</taxon>
        <taxon>Endopterygota</taxon>
        <taxon>Lepidoptera</taxon>
        <taxon>Glossata</taxon>
        <taxon>Ditrysia</taxon>
        <taxon>Tineoidea</taxon>
        <taxon>Psychidae</taxon>
        <taxon>Oiketicinae</taxon>
        <taxon>Eumeta</taxon>
    </lineage>
</organism>
<dbReference type="EMBL" id="BGZK01000755">
    <property type="protein sequence ID" value="GBP59215.1"/>
    <property type="molecule type" value="Genomic_DNA"/>
</dbReference>
<feature type="signal peptide" evidence="1">
    <location>
        <begin position="1"/>
        <end position="20"/>
    </location>
</feature>
<accession>A0A4C1XAB6</accession>
<comment type="caution">
    <text evidence="2">The sequence shown here is derived from an EMBL/GenBank/DDBJ whole genome shotgun (WGS) entry which is preliminary data.</text>
</comment>
<reference evidence="2 3" key="1">
    <citation type="journal article" date="2019" name="Commun. Biol.">
        <title>The bagworm genome reveals a unique fibroin gene that provides high tensile strength.</title>
        <authorList>
            <person name="Kono N."/>
            <person name="Nakamura H."/>
            <person name="Ohtoshi R."/>
            <person name="Tomita M."/>
            <person name="Numata K."/>
            <person name="Arakawa K."/>
        </authorList>
    </citation>
    <scope>NUCLEOTIDE SEQUENCE [LARGE SCALE GENOMIC DNA]</scope>
</reference>
<dbReference type="Proteomes" id="UP000299102">
    <property type="component" value="Unassembled WGS sequence"/>
</dbReference>
<name>A0A4C1XAB6_EUMVA</name>
<evidence type="ECO:0000313" key="2">
    <source>
        <dbReference type="EMBL" id="GBP59215.1"/>
    </source>
</evidence>
<sequence length="119" mass="12875">MLHGVLCIAILGSFLKTVRRYALVEAVGARFSPLRRLNAVAVSRAQGRGRVSPPTPPAPRTSSMMGYIMGCACLRDKLTGHYSSGLKLIKSLEMGGRHAARNAPPEDLTIVGLYLRREA</sequence>
<protein>
    <submittedName>
        <fullName evidence="2">Uncharacterized protein</fullName>
    </submittedName>
</protein>
<feature type="chain" id="PRO_5020034644" evidence="1">
    <location>
        <begin position="21"/>
        <end position="119"/>
    </location>
</feature>
<keyword evidence="3" id="KW-1185">Reference proteome</keyword>
<evidence type="ECO:0000256" key="1">
    <source>
        <dbReference type="SAM" id="SignalP"/>
    </source>
</evidence>
<evidence type="ECO:0000313" key="3">
    <source>
        <dbReference type="Proteomes" id="UP000299102"/>
    </source>
</evidence>
<dbReference type="AlphaFoldDB" id="A0A4C1XAB6"/>
<keyword evidence="1" id="KW-0732">Signal</keyword>